<dbReference type="EMBL" id="JACCBD010000001">
    <property type="protein sequence ID" value="NYD28421.1"/>
    <property type="molecule type" value="Genomic_DNA"/>
</dbReference>
<evidence type="ECO:0000313" key="2">
    <source>
        <dbReference type="Proteomes" id="UP000586095"/>
    </source>
</evidence>
<keyword evidence="2" id="KW-1185">Reference proteome</keyword>
<organism evidence="1 2">
    <name type="scientific">Leucobacter aridicollis</name>
    <dbReference type="NCBI Taxonomy" id="283878"/>
    <lineage>
        <taxon>Bacteria</taxon>
        <taxon>Bacillati</taxon>
        <taxon>Actinomycetota</taxon>
        <taxon>Actinomycetes</taxon>
        <taxon>Micrococcales</taxon>
        <taxon>Microbacteriaceae</taxon>
        <taxon>Leucobacter</taxon>
    </lineage>
</organism>
<keyword evidence="1" id="KW-0808">Transferase</keyword>
<comment type="caution">
    <text evidence="1">The sequence shown here is derived from an EMBL/GenBank/DDBJ whole genome shotgun (WGS) entry which is preliminary data.</text>
</comment>
<dbReference type="Proteomes" id="UP000586095">
    <property type="component" value="Unassembled WGS sequence"/>
</dbReference>
<evidence type="ECO:0000313" key="1">
    <source>
        <dbReference type="EMBL" id="NYD28421.1"/>
    </source>
</evidence>
<dbReference type="AlphaFoldDB" id="A0A852R4A6"/>
<reference evidence="1 2" key="1">
    <citation type="submission" date="2020-07" db="EMBL/GenBank/DDBJ databases">
        <title>Sequencing the genomes of 1000 actinobacteria strains.</title>
        <authorList>
            <person name="Klenk H.-P."/>
        </authorList>
    </citation>
    <scope>NUCLEOTIDE SEQUENCE [LARGE SCALE GENOMIC DNA]</scope>
    <source>
        <strain evidence="1 2">DSM 17380</strain>
    </source>
</reference>
<proteinExistence type="predicted"/>
<protein>
    <submittedName>
        <fullName evidence="1">Aspartate/tyrosine/aromatic aminotransferase</fullName>
    </submittedName>
</protein>
<keyword evidence="1" id="KW-0032">Aminotransferase</keyword>
<dbReference type="GO" id="GO:0008483">
    <property type="term" value="F:transaminase activity"/>
    <property type="evidence" value="ECO:0007669"/>
    <property type="project" value="UniProtKB-KW"/>
</dbReference>
<accession>A0A852R4A6</accession>
<name>A0A852R4A6_9MICO</name>
<gene>
    <name evidence="1" type="ORF">BJ960_003224</name>
</gene>
<sequence length="49" mass="5273">MVDVIRVVCVAAVGGTGTVRGAVVFVVLHLGFPSHCIWVTNNHTPWGYH</sequence>